<sequence>MAASREAEEVKVLGLTVSPFVVRVRIALNLKGVQYEFLEEQFGSKSELLIKSNPVYKKMPVLIHQGRPICESMIIVEYVDQVWAGDYASHSILPSLPYDRAVARFWAHYIDDKWFPKLVVILKGGDTEEAHAEAAEELKAGLKLMEEVLEKHSKGKPFFGGDAIGHLDIAFGSYWTWILAAEKISGFKLFQQKQTPLLFAWSQDFCLDVAVKDVLPDVDMLVEHAKKFSAWMIQNAAAENN</sequence>
<comment type="caution">
    <text evidence="1">The sequence shown here is derived from an EMBL/GenBank/DDBJ whole genome shotgun (WGS) entry which is preliminary data.</text>
</comment>
<accession>A0ACB7TZX4</accession>
<keyword evidence="1" id="KW-0808">Transferase</keyword>
<organism evidence="1 2">
    <name type="scientific">Dioscorea alata</name>
    <name type="common">Purple yam</name>
    <dbReference type="NCBI Taxonomy" id="55571"/>
    <lineage>
        <taxon>Eukaryota</taxon>
        <taxon>Viridiplantae</taxon>
        <taxon>Streptophyta</taxon>
        <taxon>Embryophyta</taxon>
        <taxon>Tracheophyta</taxon>
        <taxon>Spermatophyta</taxon>
        <taxon>Magnoliopsida</taxon>
        <taxon>Liliopsida</taxon>
        <taxon>Dioscoreales</taxon>
        <taxon>Dioscoreaceae</taxon>
        <taxon>Dioscorea</taxon>
    </lineage>
</organism>
<name>A0ACB7TZX4_DIOAL</name>
<evidence type="ECO:0000313" key="1">
    <source>
        <dbReference type="EMBL" id="KAH7653633.1"/>
    </source>
</evidence>
<reference evidence="2" key="1">
    <citation type="journal article" date="2022" name="Nat. Commun.">
        <title>Chromosome evolution and the genetic basis of agronomically important traits in greater yam.</title>
        <authorList>
            <person name="Bredeson J.V."/>
            <person name="Lyons J.B."/>
            <person name="Oniyinde I.O."/>
            <person name="Okereke N.R."/>
            <person name="Kolade O."/>
            <person name="Nnabue I."/>
            <person name="Nwadili C.O."/>
            <person name="Hribova E."/>
            <person name="Parker M."/>
            <person name="Nwogha J."/>
            <person name="Shu S."/>
            <person name="Carlson J."/>
            <person name="Kariba R."/>
            <person name="Muthemba S."/>
            <person name="Knop K."/>
            <person name="Barton G.J."/>
            <person name="Sherwood A.V."/>
            <person name="Lopez-Montes A."/>
            <person name="Asiedu R."/>
            <person name="Jamnadass R."/>
            <person name="Muchugi A."/>
            <person name="Goodstein D."/>
            <person name="Egesi C.N."/>
            <person name="Featherston J."/>
            <person name="Asfaw A."/>
            <person name="Simpson G.G."/>
            <person name="Dolezel J."/>
            <person name="Hendre P.S."/>
            <person name="Van Deynze A."/>
            <person name="Kumar P.L."/>
            <person name="Obidiegwu J.E."/>
            <person name="Bhattacharjee R."/>
            <person name="Rokhsar D.S."/>
        </authorList>
    </citation>
    <scope>NUCLEOTIDE SEQUENCE [LARGE SCALE GENOMIC DNA]</scope>
    <source>
        <strain evidence="2">cv. TDa95/00328</strain>
    </source>
</reference>
<gene>
    <name evidence="1" type="ORF">IHE45_19G092700</name>
</gene>
<protein>
    <submittedName>
        <fullName evidence="1">Glutathione transferase protein</fullName>
        <ecNumber evidence="1">2.5.1.18</ecNumber>
    </submittedName>
</protein>
<proteinExistence type="predicted"/>
<evidence type="ECO:0000313" key="2">
    <source>
        <dbReference type="Proteomes" id="UP000827976"/>
    </source>
</evidence>
<dbReference type="EMBL" id="CM037029">
    <property type="protein sequence ID" value="KAH7653633.1"/>
    <property type="molecule type" value="Genomic_DNA"/>
</dbReference>
<keyword evidence="2" id="KW-1185">Reference proteome</keyword>
<dbReference type="EC" id="2.5.1.18" evidence="1"/>
<dbReference type="Proteomes" id="UP000827976">
    <property type="component" value="Chromosome 19"/>
</dbReference>